<feature type="binding site" evidence="1">
    <location>
        <position position="492"/>
    </location>
    <ligand>
        <name>2-oxoglutarate</name>
        <dbReference type="ChEBI" id="CHEBI:16810"/>
    </ligand>
</feature>
<feature type="domain" description="Fe2OG dioxygenase" evidence="3">
    <location>
        <begin position="483"/>
        <end position="638"/>
    </location>
</feature>
<dbReference type="GO" id="GO:0035516">
    <property type="term" value="F:broad specificity oxidative DNA demethylase activity"/>
    <property type="evidence" value="ECO:0007669"/>
    <property type="project" value="TreeGrafter"/>
</dbReference>
<evidence type="ECO:0000259" key="3">
    <source>
        <dbReference type="PROSITE" id="PS51471"/>
    </source>
</evidence>
<dbReference type="Pfam" id="PF13532">
    <property type="entry name" value="2OG-FeII_Oxy_2"/>
    <property type="match status" value="1"/>
</dbReference>
<dbReference type="OrthoDB" id="2163491at2759"/>
<dbReference type="InterPro" id="IPR037151">
    <property type="entry name" value="AlkB-like_sf"/>
</dbReference>
<protein>
    <recommendedName>
        <fullName evidence="3">Fe2OG dioxygenase domain-containing protein</fullName>
    </recommendedName>
</protein>
<dbReference type="Proteomes" id="UP000800036">
    <property type="component" value="Unassembled WGS sequence"/>
</dbReference>
<evidence type="ECO:0000313" key="4">
    <source>
        <dbReference type="EMBL" id="KAF1978824.1"/>
    </source>
</evidence>
<dbReference type="GO" id="GO:0008198">
    <property type="term" value="F:ferrous iron binding"/>
    <property type="evidence" value="ECO:0007669"/>
    <property type="project" value="TreeGrafter"/>
</dbReference>
<dbReference type="AlphaFoldDB" id="A0A6A5VNC6"/>
<reference evidence="4" key="1">
    <citation type="journal article" date="2020" name="Stud. Mycol.">
        <title>101 Dothideomycetes genomes: a test case for predicting lifestyles and emergence of pathogens.</title>
        <authorList>
            <person name="Haridas S."/>
            <person name="Albert R."/>
            <person name="Binder M."/>
            <person name="Bloem J."/>
            <person name="Labutti K."/>
            <person name="Salamov A."/>
            <person name="Andreopoulos B."/>
            <person name="Baker S."/>
            <person name="Barry K."/>
            <person name="Bills G."/>
            <person name="Bluhm B."/>
            <person name="Cannon C."/>
            <person name="Castanera R."/>
            <person name="Culley D."/>
            <person name="Daum C."/>
            <person name="Ezra D."/>
            <person name="Gonzalez J."/>
            <person name="Henrissat B."/>
            <person name="Kuo A."/>
            <person name="Liang C."/>
            <person name="Lipzen A."/>
            <person name="Lutzoni F."/>
            <person name="Magnuson J."/>
            <person name="Mondo S."/>
            <person name="Nolan M."/>
            <person name="Ohm R."/>
            <person name="Pangilinan J."/>
            <person name="Park H.-J."/>
            <person name="Ramirez L."/>
            <person name="Alfaro M."/>
            <person name="Sun H."/>
            <person name="Tritt A."/>
            <person name="Yoshinaga Y."/>
            <person name="Zwiers L.-H."/>
            <person name="Turgeon B."/>
            <person name="Goodwin S."/>
            <person name="Spatafora J."/>
            <person name="Crous P."/>
            <person name="Grigoriev I."/>
        </authorList>
    </citation>
    <scope>NUCLEOTIDE SEQUENCE</scope>
    <source>
        <strain evidence="4">CBS 107.79</strain>
    </source>
</reference>
<feature type="compositionally biased region" description="Acidic residues" evidence="2">
    <location>
        <begin position="706"/>
        <end position="726"/>
    </location>
</feature>
<feature type="binding site" evidence="1">
    <location>
        <position position="501"/>
    </location>
    <ligand>
        <name>2-oxoglutarate</name>
        <dbReference type="ChEBI" id="CHEBI:16810"/>
    </ligand>
</feature>
<dbReference type="Gene3D" id="2.60.120.590">
    <property type="entry name" value="Alpha-ketoglutarate-dependent dioxygenase AlkB-like"/>
    <property type="match status" value="1"/>
</dbReference>
<evidence type="ECO:0000256" key="2">
    <source>
        <dbReference type="SAM" id="MobiDB-lite"/>
    </source>
</evidence>
<dbReference type="InterPro" id="IPR027450">
    <property type="entry name" value="AlkB-like"/>
</dbReference>
<dbReference type="GO" id="GO:0051747">
    <property type="term" value="F:cytosine C-5 DNA demethylase activity"/>
    <property type="evidence" value="ECO:0007669"/>
    <property type="project" value="TreeGrafter"/>
</dbReference>
<dbReference type="PANTHER" id="PTHR31573:SF4">
    <property type="entry name" value="FE2OG DIOXYGENASE DOMAIN-CONTAINING PROTEIN"/>
    <property type="match status" value="1"/>
</dbReference>
<dbReference type="InterPro" id="IPR005123">
    <property type="entry name" value="Oxoglu/Fe-dep_dioxygenase_dom"/>
</dbReference>
<gene>
    <name evidence="4" type="ORF">BU23DRAFT_524372</name>
</gene>
<dbReference type="GO" id="GO:0006307">
    <property type="term" value="P:DNA alkylation repair"/>
    <property type="evidence" value="ECO:0007669"/>
    <property type="project" value="TreeGrafter"/>
</dbReference>
<feature type="region of interest" description="Disordered" evidence="2">
    <location>
        <begin position="639"/>
        <end position="664"/>
    </location>
</feature>
<dbReference type="PANTHER" id="PTHR31573">
    <property type="entry name" value="ALPHA-KETOGLUTARATE-DEPENDENT DIOXYGENASE ALKB HOMOLOG 2"/>
    <property type="match status" value="1"/>
</dbReference>
<feature type="compositionally biased region" description="Basic and acidic residues" evidence="2">
    <location>
        <begin position="641"/>
        <end position="658"/>
    </location>
</feature>
<dbReference type="SUPFAM" id="SSF51197">
    <property type="entry name" value="Clavaminate synthase-like"/>
    <property type="match status" value="1"/>
</dbReference>
<dbReference type="EMBL" id="ML976659">
    <property type="protein sequence ID" value="KAF1978824.1"/>
    <property type="molecule type" value="Genomic_DNA"/>
</dbReference>
<evidence type="ECO:0000256" key="1">
    <source>
        <dbReference type="PIRSR" id="PIRSR632852-1"/>
    </source>
</evidence>
<proteinExistence type="predicted"/>
<accession>A0A6A5VNC6</accession>
<name>A0A6A5VNC6_9PLEO</name>
<evidence type="ECO:0000313" key="5">
    <source>
        <dbReference type="Proteomes" id="UP000800036"/>
    </source>
</evidence>
<sequence>MPDPSDEPPVWATDRFHLCETVPNCKLFGGGAYTKNGFAYAFLYAASASPRDYLDGSVIIARAPGGMKPEAGSTEMSIAEDQSENFVTRGLRHTMKARTPVVLITKNNNKLMTAGMPHEYCVLGHYKPTHIWWEKHKPISGKSDPKDGLRYRLERLNPYEEKAWFQPKGTEEIFPPGWFDPPIVASCCSCRGTFQQKYLQGWICVNKDCRAYWKLPAPSGQLQPLDITSLIYDPRFLKQKTTWPEERSLFFPLEYRPMEVTEDTRGEDFYSRAGWNGLVCPNCRGCIMRMSFLGWDCETPGCNYQVRVPLDKPMSASAITDSGPAFPLTDGYTPSQDVVYSDTIRVCKQICDDNFRMARYNLPIPGPDCYVVHKISNATINKAPGGPNDMFKQLQCTDIGLRRRRIGSEKRKEPKYTRHLFVNVGYDYNFVASGSEKSVPFAKVKAEAVRDVRTRLNWSTAQLIARALGRPFEEVREWYKRQEFNECLILSYFQDQAIGFHDDGEPGLGPNIATISLGDTGIMLFRMKKTRYSGVSKAGIYDWEYPPIPGCFKYKERLAQHDTIVRNAPTKNKQEYWKEAAKKLGLNKYFETPPVVLKIMLRHGDEAVMLGALLQKYYDHSVSHVGRIRFALTCRYIDPTQPREDGKPKGIPEPDMRLYDGSQLPLPRDRFGNPIRSGWEWEADEDFNGYQEFEGYNEEELRQMAEDDEDEGEDDAGLDGGDDEDF</sequence>
<feature type="region of interest" description="Disordered" evidence="2">
    <location>
        <begin position="690"/>
        <end position="726"/>
    </location>
</feature>
<dbReference type="InterPro" id="IPR032852">
    <property type="entry name" value="ALKBH2"/>
</dbReference>
<organism evidence="4 5">
    <name type="scientific">Bimuria novae-zelandiae CBS 107.79</name>
    <dbReference type="NCBI Taxonomy" id="1447943"/>
    <lineage>
        <taxon>Eukaryota</taxon>
        <taxon>Fungi</taxon>
        <taxon>Dikarya</taxon>
        <taxon>Ascomycota</taxon>
        <taxon>Pezizomycotina</taxon>
        <taxon>Dothideomycetes</taxon>
        <taxon>Pleosporomycetidae</taxon>
        <taxon>Pleosporales</taxon>
        <taxon>Massarineae</taxon>
        <taxon>Didymosphaeriaceae</taxon>
        <taxon>Bimuria</taxon>
    </lineage>
</organism>
<keyword evidence="5" id="KW-1185">Reference proteome</keyword>
<dbReference type="PROSITE" id="PS51471">
    <property type="entry name" value="FE2OG_OXY"/>
    <property type="match status" value="1"/>
</dbReference>